<dbReference type="Pfam" id="PF00528">
    <property type="entry name" value="BPD_transp_1"/>
    <property type="match status" value="1"/>
</dbReference>
<evidence type="ECO:0000256" key="4">
    <source>
        <dbReference type="ARBA" id="ARBA00022692"/>
    </source>
</evidence>
<keyword evidence="10" id="KW-1185">Reference proteome</keyword>
<proteinExistence type="inferred from homology"/>
<dbReference type="GO" id="GO:0055085">
    <property type="term" value="P:transmembrane transport"/>
    <property type="evidence" value="ECO:0007669"/>
    <property type="project" value="InterPro"/>
</dbReference>
<evidence type="ECO:0000256" key="5">
    <source>
        <dbReference type="ARBA" id="ARBA00022989"/>
    </source>
</evidence>
<evidence type="ECO:0000256" key="7">
    <source>
        <dbReference type="RuleBase" id="RU363032"/>
    </source>
</evidence>
<feature type="domain" description="ABC transmembrane type-1" evidence="8">
    <location>
        <begin position="65"/>
        <end position="255"/>
    </location>
</feature>
<protein>
    <submittedName>
        <fullName evidence="9">Carbohydrate ABC transporter permease</fullName>
    </submittedName>
</protein>
<keyword evidence="3" id="KW-1003">Cell membrane</keyword>
<evidence type="ECO:0000313" key="10">
    <source>
        <dbReference type="Proteomes" id="UP000282460"/>
    </source>
</evidence>
<gene>
    <name evidence="9" type="ORF">D9V28_15605</name>
</gene>
<dbReference type="Proteomes" id="UP000282460">
    <property type="component" value="Unassembled WGS sequence"/>
</dbReference>
<dbReference type="InterPro" id="IPR050901">
    <property type="entry name" value="BP-dep_ABC_trans_perm"/>
</dbReference>
<feature type="transmembrane region" description="Helical" evidence="7">
    <location>
        <begin position="234"/>
        <end position="255"/>
    </location>
</feature>
<dbReference type="SUPFAM" id="SSF161098">
    <property type="entry name" value="MetI-like"/>
    <property type="match status" value="1"/>
</dbReference>
<dbReference type="AlphaFoldDB" id="A0A3L7ISS6"/>
<dbReference type="InterPro" id="IPR000515">
    <property type="entry name" value="MetI-like"/>
</dbReference>
<dbReference type="PROSITE" id="PS50928">
    <property type="entry name" value="ABC_TM1"/>
    <property type="match status" value="1"/>
</dbReference>
<evidence type="ECO:0000259" key="8">
    <source>
        <dbReference type="PROSITE" id="PS50928"/>
    </source>
</evidence>
<feature type="transmembrane region" description="Helical" evidence="7">
    <location>
        <begin position="132"/>
        <end position="155"/>
    </location>
</feature>
<keyword evidence="5 7" id="KW-1133">Transmembrane helix</keyword>
<dbReference type="Gene3D" id="1.10.3720.10">
    <property type="entry name" value="MetI-like"/>
    <property type="match status" value="1"/>
</dbReference>
<sequence length="269" mass="28417">MTKRSSRLANLTVGAALVLTLVPLMYLLSVSFMKQGEISSGILWPSSPEWNNWVDAAASRLPRGILNSVIASLGGAVLTLVIALPAAWAMVRYRTGGKTLANTILSPWLLPPIVAVVPLFALLRVLELNNTLTGLTIVYALANTAVAVWLLEGFVKKLPVELDEAAQLDGAGAFRVLVSVVVPLLTPGLVAVGVIVAVLNYNEFVLATFLTQGPESQTVPVVLSLMLGERIQDFGKIAAASLIGVIPVFAAAVFLQRWLVAGLVSGSVK</sequence>
<dbReference type="EMBL" id="RCWJ01000005">
    <property type="protein sequence ID" value="RLQ81160.1"/>
    <property type="molecule type" value="Genomic_DNA"/>
</dbReference>
<comment type="similarity">
    <text evidence="7">Belongs to the binding-protein-dependent transport system permease family.</text>
</comment>
<dbReference type="PANTHER" id="PTHR32243:SF18">
    <property type="entry name" value="INNER MEMBRANE ABC TRANSPORTER PERMEASE PROTEIN YCJP"/>
    <property type="match status" value="1"/>
</dbReference>
<keyword evidence="4 7" id="KW-0812">Transmembrane</keyword>
<organism evidence="9 10">
    <name type="scientific">Mycetocola zhadangensis</name>
    <dbReference type="NCBI Taxonomy" id="1164595"/>
    <lineage>
        <taxon>Bacteria</taxon>
        <taxon>Bacillati</taxon>
        <taxon>Actinomycetota</taxon>
        <taxon>Actinomycetes</taxon>
        <taxon>Micrococcales</taxon>
        <taxon>Microbacteriaceae</taxon>
        <taxon>Mycetocola</taxon>
    </lineage>
</organism>
<keyword evidence="2 7" id="KW-0813">Transport</keyword>
<comment type="caution">
    <text evidence="9">The sequence shown here is derived from an EMBL/GenBank/DDBJ whole genome shotgun (WGS) entry which is preliminary data.</text>
</comment>
<dbReference type="CDD" id="cd06261">
    <property type="entry name" value="TM_PBP2"/>
    <property type="match status" value="1"/>
</dbReference>
<feature type="transmembrane region" description="Helical" evidence="7">
    <location>
        <begin position="64"/>
        <end position="91"/>
    </location>
</feature>
<reference evidence="9 10" key="1">
    <citation type="submission" date="2018-10" db="EMBL/GenBank/DDBJ databases">
        <authorList>
            <person name="Li J."/>
        </authorList>
    </citation>
    <scope>NUCLEOTIDE SEQUENCE [LARGE SCALE GENOMIC DNA]</scope>
    <source>
        <strain evidence="9 10">ZD1-4</strain>
    </source>
</reference>
<evidence type="ECO:0000256" key="3">
    <source>
        <dbReference type="ARBA" id="ARBA00022475"/>
    </source>
</evidence>
<comment type="subcellular location">
    <subcellularLocation>
        <location evidence="1 7">Cell membrane</location>
        <topology evidence="1 7">Multi-pass membrane protein</topology>
    </subcellularLocation>
</comment>
<accession>A0A3L7ISS6</accession>
<dbReference type="OrthoDB" id="9794684at2"/>
<feature type="transmembrane region" description="Helical" evidence="7">
    <location>
        <begin position="176"/>
        <end position="199"/>
    </location>
</feature>
<evidence type="ECO:0000256" key="6">
    <source>
        <dbReference type="ARBA" id="ARBA00023136"/>
    </source>
</evidence>
<evidence type="ECO:0000313" key="9">
    <source>
        <dbReference type="EMBL" id="RLQ81160.1"/>
    </source>
</evidence>
<dbReference type="InterPro" id="IPR035906">
    <property type="entry name" value="MetI-like_sf"/>
</dbReference>
<keyword evidence="6 7" id="KW-0472">Membrane</keyword>
<name>A0A3L7ISS6_9MICO</name>
<dbReference type="RefSeq" id="WP_121660634.1">
    <property type="nucleotide sequence ID" value="NZ_BMEK01000004.1"/>
</dbReference>
<dbReference type="GO" id="GO:0005886">
    <property type="term" value="C:plasma membrane"/>
    <property type="evidence" value="ECO:0007669"/>
    <property type="project" value="UniProtKB-SubCell"/>
</dbReference>
<feature type="transmembrane region" description="Helical" evidence="7">
    <location>
        <begin position="103"/>
        <end position="126"/>
    </location>
</feature>
<dbReference type="PANTHER" id="PTHR32243">
    <property type="entry name" value="MALTOSE TRANSPORT SYSTEM PERMEASE-RELATED"/>
    <property type="match status" value="1"/>
</dbReference>
<evidence type="ECO:0000256" key="2">
    <source>
        <dbReference type="ARBA" id="ARBA00022448"/>
    </source>
</evidence>
<evidence type="ECO:0000256" key="1">
    <source>
        <dbReference type="ARBA" id="ARBA00004651"/>
    </source>
</evidence>